<dbReference type="Gene3D" id="3.40.50.150">
    <property type="entry name" value="Vaccinia Virus protein VP39"/>
    <property type="match status" value="1"/>
</dbReference>
<gene>
    <name evidence="1" type="ORF">NKR23_g11363</name>
</gene>
<evidence type="ECO:0008006" key="3">
    <source>
        <dbReference type="Google" id="ProtNLM"/>
    </source>
</evidence>
<protein>
    <recommendedName>
        <fullName evidence="3">Methyltransferase domain-containing protein</fullName>
    </recommendedName>
</protein>
<dbReference type="AlphaFoldDB" id="A0AA38RAT6"/>
<reference evidence="1" key="1">
    <citation type="submission" date="2022-07" db="EMBL/GenBank/DDBJ databases">
        <title>Fungi with potential for degradation of polypropylene.</title>
        <authorList>
            <person name="Gostincar C."/>
        </authorList>
    </citation>
    <scope>NUCLEOTIDE SEQUENCE</scope>
    <source>
        <strain evidence="1">EXF-13308</strain>
    </source>
</reference>
<dbReference type="SUPFAM" id="SSF53335">
    <property type="entry name" value="S-adenosyl-L-methionine-dependent methyltransferases"/>
    <property type="match status" value="1"/>
</dbReference>
<dbReference type="EMBL" id="JANBVO010000059">
    <property type="protein sequence ID" value="KAJ9132247.1"/>
    <property type="molecule type" value="Genomic_DNA"/>
</dbReference>
<dbReference type="CDD" id="cd02440">
    <property type="entry name" value="AdoMet_MTases"/>
    <property type="match status" value="1"/>
</dbReference>
<evidence type="ECO:0000313" key="2">
    <source>
        <dbReference type="Proteomes" id="UP001174694"/>
    </source>
</evidence>
<dbReference type="Proteomes" id="UP001174694">
    <property type="component" value="Unassembled WGS sequence"/>
</dbReference>
<comment type="caution">
    <text evidence="1">The sequence shown here is derived from an EMBL/GenBank/DDBJ whole genome shotgun (WGS) entry which is preliminary data.</text>
</comment>
<dbReference type="InterPro" id="IPR029063">
    <property type="entry name" value="SAM-dependent_MTases_sf"/>
</dbReference>
<proteinExistence type="predicted"/>
<name>A0AA38RAT6_9PEZI</name>
<keyword evidence="2" id="KW-1185">Reference proteome</keyword>
<evidence type="ECO:0000313" key="1">
    <source>
        <dbReference type="EMBL" id="KAJ9132247.1"/>
    </source>
</evidence>
<sequence length="196" mass="22265">MTGNTSFLMMSHHLFPMTFDGKLGLAPPNDQNSDIKHVLDLGTETGVWAIDYAEEHPAAKVTGIDLSPSQPSLDAVPPNEEFLVDDIDEEHWTWPEYLRKVFENLTPSGYVELQETDLFVRSDDGTFKEGQPLYRCLQLLHDASVKFGRAYQDIEKLKDVMAKVIAFLVDVRKDLMDTSVHAYWLVYSIYGRKPVA</sequence>
<organism evidence="1 2">
    <name type="scientific">Pleurostoma richardsiae</name>
    <dbReference type="NCBI Taxonomy" id="41990"/>
    <lineage>
        <taxon>Eukaryota</taxon>
        <taxon>Fungi</taxon>
        <taxon>Dikarya</taxon>
        <taxon>Ascomycota</taxon>
        <taxon>Pezizomycotina</taxon>
        <taxon>Sordariomycetes</taxon>
        <taxon>Sordariomycetidae</taxon>
        <taxon>Calosphaeriales</taxon>
        <taxon>Pleurostomataceae</taxon>
        <taxon>Pleurostoma</taxon>
    </lineage>
</organism>
<accession>A0AA38RAT6</accession>